<reference evidence="4" key="1">
    <citation type="journal article" date="2019" name="Mol. Biol. Evol.">
        <title>Blast fungal genomes show frequent chromosomal changes, gene gains and losses, and effector gene turnover.</title>
        <authorList>
            <person name="Gomez Luciano L.B."/>
            <person name="Jason Tsai I."/>
            <person name="Chuma I."/>
            <person name="Tosa Y."/>
            <person name="Chen Y.H."/>
            <person name="Li J.Y."/>
            <person name="Li M.Y."/>
            <person name="Jade Lu M.Y."/>
            <person name="Nakayashiki H."/>
            <person name="Li W.H."/>
        </authorList>
    </citation>
    <scope>NUCLEOTIDE SEQUENCE</scope>
    <source>
        <strain evidence="4">NI907</strain>
    </source>
</reference>
<feature type="compositionally biased region" description="Low complexity" evidence="1">
    <location>
        <begin position="270"/>
        <end position="285"/>
    </location>
</feature>
<feature type="domain" description="Heterokaryon incompatibility" evidence="2">
    <location>
        <begin position="1"/>
        <end position="103"/>
    </location>
</feature>
<evidence type="ECO:0000256" key="1">
    <source>
        <dbReference type="SAM" id="MobiDB-lite"/>
    </source>
</evidence>
<evidence type="ECO:0000313" key="3">
    <source>
        <dbReference type="Proteomes" id="UP000515153"/>
    </source>
</evidence>
<reference evidence="4" key="3">
    <citation type="submission" date="2025-08" db="UniProtKB">
        <authorList>
            <consortium name="RefSeq"/>
        </authorList>
    </citation>
    <scope>IDENTIFICATION</scope>
    <source>
        <strain evidence="4">NI907</strain>
    </source>
</reference>
<dbReference type="PANTHER" id="PTHR24148">
    <property type="entry name" value="ANKYRIN REPEAT DOMAIN-CONTAINING PROTEIN 39 HOMOLOG-RELATED"/>
    <property type="match status" value="1"/>
</dbReference>
<organism evidence="3 4">
    <name type="scientific">Pyricularia grisea</name>
    <name type="common">Crabgrass-specific blast fungus</name>
    <name type="synonym">Magnaporthe grisea</name>
    <dbReference type="NCBI Taxonomy" id="148305"/>
    <lineage>
        <taxon>Eukaryota</taxon>
        <taxon>Fungi</taxon>
        <taxon>Dikarya</taxon>
        <taxon>Ascomycota</taxon>
        <taxon>Pezizomycotina</taxon>
        <taxon>Sordariomycetes</taxon>
        <taxon>Sordariomycetidae</taxon>
        <taxon>Magnaporthales</taxon>
        <taxon>Pyriculariaceae</taxon>
        <taxon>Pyricularia</taxon>
    </lineage>
</organism>
<dbReference type="Pfam" id="PF06985">
    <property type="entry name" value="HET"/>
    <property type="match status" value="1"/>
</dbReference>
<dbReference type="GeneID" id="41967384"/>
<keyword evidence="3" id="KW-1185">Reference proteome</keyword>
<dbReference type="InterPro" id="IPR010730">
    <property type="entry name" value="HET"/>
</dbReference>
<accession>A0A6P8AM65</accession>
<dbReference type="InterPro" id="IPR052895">
    <property type="entry name" value="HetReg/Transcr_Mod"/>
</dbReference>
<gene>
    <name evidence="4" type="ORF">PgNI_12534</name>
</gene>
<dbReference type="AlphaFoldDB" id="A0A6P8AM65"/>
<reference evidence="4" key="2">
    <citation type="submission" date="2019-10" db="EMBL/GenBank/DDBJ databases">
        <authorList>
            <consortium name="NCBI Genome Project"/>
        </authorList>
    </citation>
    <scope>NUCLEOTIDE SEQUENCE</scope>
    <source>
        <strain evidence="4">NI907</strain>
    </source>
</reference>
<dbReference type="PANTHER" id="PTHR24148:SF64">
    <property type="entry name" value="HETEROKARYON INCOMPATIBILITY DOMAIN-CONTAINING PROTEIN"/>
    <property type="match status" value="1"/>
</dbReference>
<proteinExistence type="predicted"/>
<sequence length="285" mass="32099">MMGDIYAAAECTIIWLGQESSEIDLAFGWLFSFEAVICESVNQMSTAGTLPAAKPMEHFTADQLQTIFTKVTASSTINQEDAYRCISVLLQCSWFTRKWIIQELFHSRKPLLAAGRKFLDWSTLALWLRFLQAYPTQGEMLICNFLELLDSGTKVPPIQLARATLLGTIQQSPKRLLMYNLATTLDFECGETRDHIFALIGISSDADRFNIIDYGSAVEDICRQIANVCVSDATSLRLLWLIGYLMPLERRVYTWVPNLERVVTDRRNGSRSSSSGSFGGSNHRI</sequence>
<dbReference type="RefSeq" id="XP_030975988.1">
    <property type="nucleotide sequence ID" value="XM_031132481.1"/>
</dbReference>
<feature type="region of interest" description="Disordered" evidence="1">
    <location>
        <begin position="266"/>
        <end position="285"/>
    </location>
</feature>
<name>A0A6P8AM65_PYRGI</name>
<dbReference type="KEGG" id="pgri:PgNI_12534"/>
<evidence type="ECO:0000259" key="2">
    <source>
        <dbReference type="Pfam" id="PF06985"/>
    </source>
</evidence>
<protein>
    <recommendedName>
        <fullName evidence="2">Heterokaryon incompatibility domain-containing protein</fullName>
    </recommendedName>
</protein>
<evidence type="ECO:0000313" key="4">
    <source>
        <dbReference type="RefSeq" id="XP_030975988.1"/>
    </source>
</evidence>
<dbReference type="Proteomes" id="UP000515153">
    <property type="component" value="Unplaced"/>
</dbReference>
<dbReference type="OrthoDB" id="2157530at2759"/>